<accession>A0A4R1HZ42</accession>
<dbReference type="InterPro" id="IPR034660">
    <property type="entry name" value="DinB/YfiT-like"/>
</dbReference>
<dbReference type="Proteomes" id="UP000295560">
    <property type="component" value="Unassembled WGS sequence"/>
</dbReference>
<dbReference type="Pfam" id="PF12867">
    <property type="entry name" value="DinB_2"/>
    <property type="match status" value="1"/>
</dbReference>
<dbReference type="SUPFAM" id="SSF109854">
    <property type="entry name" value="DinB/YfiT-like putative metalloenzymes"/>
    <property type="match status" value="1"/>
</dbReference>
<evidence type="ECO:0000313" key="3">
    <source>
        <dbReference type="Proteomes" id="UP000295560"/>
    </source>
</evidence>
<comment type="caution">
    <text evidence="2">The sequence shown here is derived from an EMBL/GenBank/DDBJ whole genome shotgun (WGS) entry which is preliminary data.</text>
</comment>
<dbReference type="OrthoDB" id="2363925at2"/>
<proteinExistence type="predicted"/>
<sequence>MANAAAVIADAFGRIREDVTSAVEGLDDETLARRPDLGDGPGNSIAWTIWHGTRVQDDHLAEAFGTEQVWTSQGWSERFGLPFDDGATGYGQSSDEVGQVRVSGDLLIAYHDAVTERTHQLLDGLTDDDLERILPGTWGDGISLAVRLVSVVGDDMQHIGQAAYLRGLFGK</sequence>
<evidence type="ECO:0000259" key="1">
    <source>
        <dbReference type="Pfam" id="PF12867"/>
    </source>
</evidence>
<dbReference type="EMBL" id="SMFZ01000002">
    <property type="protein sequence ID" value="TCK22862.1"/>
    <property type="molecule type" value="Genomic_DNA"/>
</dbReference>
<dbReference type="Gene3D" id="1.20.120.450">
    <property type="entry name" value="dinb family like domain"/>
    <property type="match status" value="1"/>
</dbReference>
<evidence type="ECO:0000313" key="2">
    <source>
        <dbReference type="EMBL" id="TCK22862.1"/>
    </source>
</evidence>
<dbReference type="InterPro" id="IPR024775">
    <property type="entry name" value="DinB-like"/>
</dbReference>
<organism evidence="2 3">
    <name type="scientific">Pseudonocardia endophytica</name>
    <dbReference type="NCBI Taxonomy" id="401976"/>
    <lineage>
        <taxon>Bacteria</taxon>
        <taxon>Bacillati</taxon>
        <taxon>Actinomycetota</taxon>
        <taxon>Actinomycetes</taxon>
        <taxon>Pseudonocardiales</taxon>
        <taxon>Pseudonocardiaceae</taxon>
        <taxon>Pseudonocardia</taxon>
    </lineage>
</organism>
<feature type="domain" description="DinB-like" evidence="1">
    <location>
        <begin position="12"/>
        <end position="162"/>
    </location>
</feature>
<dbReference type="NCBIfam" id="NF047843">
    <property type="entry name" value="MST_Rv0443"/>
    <property type="match status" value="1"/>
</dbReference>
<dbReference type="RefSeq" id="WP_132432002.1">
    <property type="nucleotide sequence ID" value="NZ_SMFZ01000002.1"/>
</dbReference>
<protein>
    <submittedName>
        <fullName evidence="2">Uncharacterized protein DUF664</fullName>
    </submittedName>
</protein>
<keyword evidence="3" id="KW-1185">Reference proteome</keyword>
<gene>
    <name evidence="2" type="ORF">EV378_6873</name>
</gene>
<dbReference type="AlphaFoldDB" id="A0A4R1HZ42"/>
<reference evidence="2 3" key="1">
    <citation type="submission" date="2019-03" db="EMBL/GenBank/DDBJ databases">
        <title>Sequencing the genomes of 1000 actinobacteria strains.</title>
        <authorList>
            <person name="Klenk H.-P."/>
        </authorList>
    </citation>
    <scope>NUCLEOTIDE SEQUENCE [LARGE SCALE GENOMIC DNA]</scope>
    <source>
        <strain evidence="2 3">DSM 44969</strain>
    </source>
</reference>
<name>A0A4R1HZ42_PSEEN</name>